<keyword evidence="2" id="KW-1185">Reference proteome</keyword>
<dbReference type="AlphaFoldDB" id="A0A5N7B9Y7"/>
<dbReference type="EMBL" id="ML736206">
    <property type="protein sequence ID" value="KAE8378575.1"/>
    <property type="molecule type" value="Genomic_DNA"/>
</dbReference>
<evidence type="ECO:0008006" key="3">
    <source>
        <dbReference type="Google" id="ProtNLM"/>
    </source>
</evidence>
<dbReference type="OrthoDB" id="3934656at2759"/>
<dbReference type="Proteomes" id="UP000326198">
    <property type="component" value="Unassembled WGS sequence"/>
</dbReference>
<proteinExistence type="predicted"/>
<gene>
    <name evidence="1" type="ORF">BDV26DRAFT_292106</name>
</gene>
<accession>A0A5N7B9Y7</accession>
<evidence type="ECO:0000313" key="1">
    <source>
        <dbReference type="EMBL" id="KAE8378575.1"/>
    </source>
</evidence>
<sequence length="160" mass="18302">MPKEETPQRHALINRTRTLCQNFSHQADLTTLLSNFTQEHPPPTALEHGLPQLAPFLGRAFTGHEGLRQYFGMLAELLTMERMEFEPEEDWVVDERAMAVSLRGKARFRWNETGQAWEETFAYRIGLTEAEEGGEVKVVFYEVWADTGAAYLARIGQLDS</sequence>
<evidence type="ECO:0000313" key="2">
    <source>
        <dbReference type="Proteomes" id="UP000326198"/>
    </source>
</evidence>
<name>A0A5N7B9Y7_9EURO</name>
<dbReference type="Gene3D" id="3.10.450.50">
    <property type="match status" value="1"/>
</dbReference>
<protein>
    <recommendedName>
        <fullName evidence="3">SnoaL-like domain-containing protein</fullName>
    </recommendedName>
</protein>
<organism evidence="1 2">
    <name type="scientific">Aspergillus bertholletiae</name>
    <dbReference type="NCBI Taxonomy" id="1226010"/>
    <lineage>
        <taxon>Eukaryota</taxon>
        <taxon>Fungi</taxon>
        <taxon>Dikarya</taxon>
        <taxon>Ascomycota</taxon>
        <taxon>Pezizomycotina</taxon>
        <taxon>Eurotiomycetes</taxon>
        <taxon>Eurotiomycetidae</taxon>
        <taxon>Eurotiales</taxon>
        <taxon>Aspergillaceae</taxon>
        <taxon>Aspergillus</taxon>
        <taxon>Aspergillus subgen. Circumdati</taxon>
    </lineage>
</organism>
<reference evidence="1 2" key="1">
    <citation type="submission" date="2019-04" db="EMBL/GenBank/DDBJ databases">
        <title>Friends and foes A comparative genomics studyof 23 Aspergillus species from section Flavi.</title>
        <authorList>
            <consortium name="DOE Joint Genome Institute"/>
            <person name="Kjaerbolling I."/>
            <person name="Vesth T."/>
            <person name="Frisvad J.C."/>
            <person name="Nybo J.L."/>
            <person name="Theobald S."/>
            <person name="Kildgaard S."/>
            <person name="Isbrandt T."/>
            <person name="Kuo A."/>
            <person name="Sato A."/>
            <person name="Lyhne E.K."/>
            <person name="Kogle M.E."/>
            <person name="Wiebenga A."/>
            <person name="Kun R.S."/>
            <person name="Lubbers R.J."/>
            <person name="Makela M.R."/>
            <person name="Barry K."/>
            <person name="Chovatia M."/>
            <person name="Clum A."/>
            <person name="Daum C."/>
            <person name="Haridas S."/>
            <person name="He G."/>
            <person name="LaButti K."/>
            <person name="Lipzen A."/>
            <person name="Mondo S."/>
            <person name="Riley R."/>
            <person name="Salamov A."/>
            <person name="Simmons B.A."/>
            <person name="Magnuson J.K."/>
            <person name="Henrissat B."/>
            <person name="Mortensen U.H."/>
            <person name="Larsen T.O."/>
            <person name="Devries R.P."/>
            <person name="Grigoriev I.V."/>
            <person name="Machida M."/>
            <person name="Baker S.E."/>
            <person name="Andersen M.R."/>
        </authorList>
    </citation>
    <scope>NUCLEOTIDE SEQUENCE [LARGE SCALE GENOMIC DNA]</scope>
    <source>
        <strain evidence="1 2">IBT 29228</strain>
    </source>
</reference>